<keyword evidence="8" id="KW-0804">Transcription</keyword>
<dbReference type="EMBL" id="CM007390">
    <property type="protein sequence ID" value="ONK57116.1"/>
    <property type="molecule type" value="Genomic_DNA"/>
</dbReference>
<organism evidence="11 12">
    <name type="scientific">Asparagus officinalis</name>
    <name type="common">Garden asparagus</name>
    <dbReference type="NCBI Taxonomy" id="4686"/>
    <lineage>
        <taxon>Eukaryota</taxon>
        <taxon>Viridiplantae</taxon>
        <taxon>Streptophyta</taxon>
        <taxon>Embryophyta</taxon>
        <taxon>Tracheophyta</taxon>
        <taxon>Spermatophyta</taxon>
        <taxon>Magnoliopsida</taxon>
        <taxon>Liliopsida</taxon>
        <taxon>Asparagales</taxon>
        <taxon>Asparagaceae</taxon>
        <taxon>Asparagoideae</taxon>
        <taxon>Asparagus</taxon>
    </lineage>
</organism>
<protein>
    <recommendedName>
        <fullName evidence="10">Cyclin-like domain-containing protein</fullName>
    </recommendedName>
</protein>
<accession>A0A5P1E855</accession>
<dbReference type="PROSITE" id="PS00782">
    <property type="entry name" value="TFIIB"/>
    <property type="match status" value="1"/>
</dbReference>
<dbReference type="InterPro" id="IPR013150">
    <property type="entry name" value="TFIIB_cyclin"/>
</dbReference>
<evidence type="ECO:0000256" key="5">
    <source>
        <dbReference type="ARBA" id="ARBA00022771"/>
    </source>
</evidence>
<evidence type="ECO:0000259" key="10">
    <source>
        <dbReference type="SMART" id="SM00385"/>
    </source>
</evidence>
<dbReference type="PANTHER" id="PTHR11618">
    <property type="entry name" value="TRANSCRIPTION INITIATION FACTOR IIB-RELATED"/>
    <property type="match status" value="1"/>
</dbReference>
<dbReference type="Proteomes" id="UP000243459">
    <property type="component" value="Chromosome 10"/>
</dbReference>
<reference evidence="12" key="1">
    <citation type="journal article" date="2017" name="Nat. Commun.">
        <title>The asparagus genome sheds light on the origin and evolution of a young Y chromosome.</title>
        <authorList>
            <person name="Harkess A."/>
            <person name="Zhou J."/>
            <person name="Xu C."/>
            <person name="Bowers J.E."/>
            <person name="Van der Hulst R."/>
            <person name="Ayyampalayam S."/>
            <person name="Mercati F."/>
            <person name="Riccardi P."/>
            <person name="McKain M.R."/>
            <person name="Kakrana A."/>
            <person name="Tang H."/>
            <person name="Ray J."/>
            <person name="Groenendijk J."/>
            <person name="Arikit S."/>
            <person name="Mathioni S.M."/>
            <person name="Nakano M."/>
            <person name="Shan H."/>
            <person name="Telgmann-Rauber A."/>
            <person name="Kanno A."/>
            <person name="Yue Z."/>
            <person name="Chen H."/>
            <person name="Li W."/>
            <person name="Chen Y."/>
            <person name="Xu X."/>
            <person name="Zhang Y."/>
            <person name="Luo S."/>
            <person name="Chen H."/>
            <person name="Gao J."/>
            <person name="Mao Z."/>
            <person name="Pires J.C."/>
            <person name="Luo M."/>
            <person name="Kudrna D."/>
            <person name="Wing R.A."/>
            <person name="Meyers B.C."/>
            <person name="Yi K."/>
            <person name="Kong H."/>
            <person name="Lavrijsen P."/>
            <person name="Sunseri F."/>
            <person name="Falavigna A."/>
            <person name="Ye Y."/>
            <person name="Leebens-Mack J.H."/>
            <person name="Chen G."/>
        </authorList>
    </citation>
    <scope>NUCLEOTIDE SEQUENCE [LARGE SCALE GENOMIC DNA]</scope>
    <source>
        <strain evidence="12">cv. DH0086</strain>
    </source>
</reference>
<keyword evidence="7" id="KW-0805">Transcription regulation</keyword>
<evidence type="ECO:0000256" key="1">
    <source>
        <dbReference type="ARBA" id="ARBA00004123"/>
    </source>
</evidence>
<dbReference type="Gene3D" id="1.10.472.10">
    <property type="entry name" value="Cyclin-like"/>
    <property type="match status" value="2"/>
</dbReference>
<dbReference type="AlphaFoldDB" id="A0A5P1E855"/>
<dbReference type="Gramene" id="ONK57116">
    <property type="protein sequence ID" value="ONK57116"/>
    <property type="gene ID" value="A4U43_C10F16780"/>
</dbReference>
<keyword evidence="3" id="KW-0479">Metal-binding</keyword>
<keyword evidence="4" id="KW-0677">Repeat</keyword>
<dbReference type="GO" id="GO:0097550">
    <property type="term" value="C:transcription preinitiation complex"/>
    <property type="evidence" value="ECO:0007669"/>
    <property type="project" value="TreeGrafter"/>
</dbReference>
<dbReference type="InterPro" id="IPR013763">
    <property type="entry name" value="Cyclin-like_dom"/>
</dbReference>
<dbReference type="FunFam" id="1.10.472.10:FF:000019">
    <property type="entry name" value="transcription initiation factor IIB"/>
    <property type="match status" value="1"/>
</dbReference>
<dbReference type="SUPFAM" id="SSF47954">
    <property type="entry name" value="Cyclin-like"/>
    <property type="match status" value="2"/>
</dbReference>
<name>A0A5P1E855_ASPOF</name>
<evidence type="ECO:0000256" key="4">
    <source>
        <dbReference type="ARBA" id="ARBA00022737"/>
    </source>
</evidence>
<dbReference type="PANTHER" id="PTHR11618:SF78">
    <property type="entry name" value="TRANSCRIPTION INITIATION FACTOR IIB-2"/>
    <property type="match status" value="1"/>
</dbReference>
<evidence type="ECO:0000256" key="7">
    <source>
        <dbReference type="ARBA" id="ARBA00023015"/>
    </source>
</evidence>
<dbReference type="GO" id="GO:0017025">
    <property type="term" value="F:TBP-class protein binding"/>
    <property type="evidence" value="ECO:0007669"/>
    <property type="project" value="InterPro"/>
</dbReference>
<dbReference type="GO" id="GO:0070897">
    <property type="term" value="P:transcription preinitiation complex assembly"/>
    <property type="evidence" value="ECO:0007669"/>
    <property type="project" value="InterPro"/>
</dbReference>
<comment type="subcellular location">
    <subcellularLocation>
        <location evidence="1">Nucleus</location>
    </subcellularLocation>
</comment>
<dbReference type="CDD" id="cd20551">
    <property type="entry name" value="CYCLIN_TFIIB_rpt1"/>
    <property type="match status" value="1"/>
</dbReference>
<evidence type="ECO:0000313" key="11">
    <source>
        <dbReference type="EMBL" id="ONK57116.1"/>
    </source>
</evidence>
<dbReference type="GO" id="GO:0008270">
    <property type="term" value="F:zinc ion binding"/>
    <property type="evidence" value="ECO:0007669"/>
    <property type="project" value="UniProtKB-KW"/>
</dbReference>
<dbReference type="OMA" id="MCTISAG"/>
<evidence type="ECO:0000313" key="12">
    <source>
        <dbReference type="Proteomes" id="UP000243459"/>
    </source>
</evidence>
<comment type="similarity">
    <text evidence="2">Belongs to the TFIIB family.</text>
</comment>
<dbReference type="SMART" id="SM00385">
    <property type="entry name" value="CYCLIN"/>
    <property type="match status" value="2"/>
</dbReference>
<keyword evidence="6" id="KW-0862">Zinc</keyword>
<dbReference type="GO" id="GO:0005634">
    <property type="term" value="C:nucleus"/>
    <property type="evidence" value="ECO:0007669"/>
    <property type="project" value="UniProtKB-SubCell"/>
</dbReference>
<dbReference type="Pfam" id="PF00382">
    <property type="entry name" value="TFIIB"/>
    <property type="match status" value="2"/>
</dbReference>
<dbReference type="InterPro" id="IPR036915">
    <property type="entry name" value="Cyclin-like_sf"/>
</dbReference>
<evidence type="ECO:0000256" key="9">
    <source>
        <dbReference type="ARBA" id="ARBA00023242"/>
    </source>
</evidence>
<evidence type="ECO:0000256" key="3">
    <source>
        <dbReference type="ARBA" id="ARBA00022723"/>
    </source>
</evidence>
<evidence type="ECO:0000256" key="2">
    <source>
        <dbReference type="ARBA" id="ARBA00010857"/>
    </source>
</evidence>
<dbReference type="PRINTS" id="PR00685">
    <property type="entry name" value="TIFACTORIIB"/>
</dbReference>
<dbReference type="InterPro" id="IPR023486">
    <property type="entry name" value="TFIIB_CS"/>
</dbReference>
<feature type="domain" description="Cyclin-like" evidence="10">
    <location>
        <begin position="98"/>
        <end position="177"/>
    </location>
</feature>
<gene>
    <name evidence="11" type="ORF">A4U43_C10F16780</name>
</gene>
<keyword evidence="9" id="KW-0539">Nucleus</keyword>
<dbReference type="InterPro" id="IPR000812">
    <property type="entry name" value="TFIIB"/>
</dbReference>
<sequence length="199" mass="22398">MADRLNLVATIKDRANEIYKKVESLRSIKGRNQDAIMAACLYIACRQEEKPRTIKEICSVANGATKKDIGRAKDFIQKQLGLENDPSIQDMCTISAGDFMRRFCSSLGMNNQAVKAAEEVVEKIGELDIRRSPISIAAAIIYMITQLSEEKRLLRDIYLATGVAESTIRNSYKDLYPYASTVIPEWFAKDKDLKTLYSS</sequence>
<feature type="domain" description="Cyclin-like" evidence="10">
    <location>
        <begin position="1"/>
        <end position="78"/>
    </location>
</feature>
<keyword evidence="5" id="KW-0863">Zinc-finger</keyword>
<proteinExistence type="inferred from homology"/>
<dbReference type="FunFam" id="1.10.472.10:FF:000043">
    <property type="entry name" value="Transcription initiation factor IIB"/>
    <property type="match status" value="1"/>
</dbReference>
<keyword evidence="12" id="KW-1185">Reference proteome</keyword>
<evidence type="ECO:0000256" key="6">
    <source>
        <dbReference type="ARBA" id="ARBA00022833"/>
    </source>
</evidence>
<dbReference type="OrthoDB" id="25790at2759"/>
<evidence type="ECO:0000256" key="8">
    <source>
        <dbReference type="ARBA" id="ARBA00023163"/>
    </source>
</evidence>